<proteinExistence type="inferred from homology"/>
<dbReference type="SUPFAM" id="SSF52540">
    <property type="entry name" value="P-loop containing nucleoside triphosphate hydrolases"/>
    <property type="match status" value="1"/>
</dbReference>
<accession>A0A6J6DKB3</accession>
<dbReference type="Gene3D" id="3.40.50.300">
    <property type="entry name" value="P-loop containing nucleotide triphosphate hydrolases"/>
    <property type="match status" value="3"/>
</dbReference>
<evidence type="ECO:0000259" key="10">
    <source>
        <dbReference type="PROSITE" id="PS51198"/>
    </source>
</evidence>
<dbReference type="InterPro" id="IPR014016">
    <property type="entry name" value="UvrD-like_ATP-bd"/>
</dbReference>
<dbReference type="PANTHER" id="PTHR11070">
    <property type="entry name" value="UVRD / RECB / PCRA DNA HELICASE FAMILY MEMBER"/>
    <property type="match status" value="1"/>
</dbReference>
<keyword evidence="2" id="KW-0547">Nucleotide-binding</keyword>
<evidence type="ECO:0000256" key="4">
    <source>
        <dbReference type="ARBA" id="ARBA00022806"/>
    </source>
</evidence>
<comment type="catalytic activity">
    <reaction evidence="9">
        <text>ATP + H2O = ADP + phosphate + H(+)</text>
        <dbReference type="Rhea" id="RHEA:13065"/>
        <dbReference type="ChEBI" id="CHEBI:15377"/>
        <dbReference type="ChEBI" id="CHEBI:15378"/>
        <dbReference type="ChEBI" id="CHEBI:30616"/>
        <dbReference type="ChEBI" id="CHEBI:43474"/>
        <dbReference type="ChEBI" id="CHEBI:456216"/>
        <dbReference type="EC" id="5.6.2.4"/>
    </reaction>
</comment>
<keyword evidence="4" id="KW-0347">Helicase</keyword>
<evidence type="ECO:0000256" key="6">
    <source>
        <dbReference type="ARBA" id="ARBA00023235"/>
    </source>
</evidence>
<evidence type="ECO:0000256" key="3">
    <source>
        <dbReference type="ARBA" id="ARBA00022801"/>
    </source>
</evidence>
<keyword evidence="3" id="KW-0378">Hydrolase</keyword>
<dbReference type="InterPro" id="IPR000212">
    <property type="entry name" value="DNA_helicase_UvrD/REP"/>
</dbReference>
<dbReference type="InterPro" id="IPR013986">
    <property type="entry name" value="DExx_box_DNA_helicase_dom_sf"/>
</dbReference>
<evidence type="ECO:0000256" key="9">
    <source>
        <dbReference type="ARBA" id="ARBA00048988"/>
    </source>
</evidence>
<evidence type="ECO:0000256" key="8">
    <source>
        <dbReference type="ARBA" id="ARBA00034808"/>
    </source>
</evidence>
<organism evidence="12">
    <name type="scientific">freshwater metagenome</name>
    <dbReference type="NCBI Taxonomy" id="449393"/>
    <lineage>
        <taxon>unclassified sequences</taxon>
        <taxon>metagenomes</taxon>
        <taxon>ecological metagenomes</taxon>
    </lineage>
</organism>
<dbReference type="Gene3D" id="1.10.486.10">
    <property type="entry name" value="PCRA, domain 4"/>
    <property type="match status" value="1"/>
</dbReference>
<dbReference type="EC" id="5.6.2.4" evidence="8"/>
<keyword evidence="5" id="KW-0067">ATP-binding</keyword>
<gene>
    <name evidence="12" type="ORF">UFOPK1591_00902</name>
</gene>
<dbReference type="PROSITE" id="PS51217">
    <property type="entry name" value="UVRD_HELICASE_CTER"/>
    <property type="match status" value="1"/>
</dbReference>
<reference evidence="12" key="1">
    <citation type="submission" date="2020-05" db="EMBL/GenBank/DDBJ databases">
        <authorList>
            <person name="Chiriac C."/>
            <person name="Salcher M."/>
            <person name="Ghai R."/>
            <person name="Kavagutti S V."/>
        </authorList>
    </citation>
    <scope>NUCLEOTIDE SEQUENCE</scope>
</reference>
<dbReference type="AlphaFoldDB" id="A0A6J6DKB3"/>
<dbReference type="Pfam" id="PF00580">
    <property type="entry name" value="UvrD-helicase"/>
    <property type="match status" value="1"/>
</dbReference>
<dbReference type="GO" id="GO:0033202">
    <property type="term" value="C:DNA helicase complex"/>
    <property type="evidence" value="ECO:0007669"/>
    <property type="project" value="TreeGrafter"/>
</dbReference>
<dbReference type="GO" id="GO:0000725">
    <property type="term" value="P:recombinational repair"/>
    <property type="evidence" value="ECO:0007669"/>
    <property type="project" value="TreeGrafter"/>
</dbReference>
<dbReference type="Pfam" id="PF13361">
    <property type="entry name" value="UvrD_C"/>
    <property type="match status" value="2"/>
</dbReference>
<sequence>MNDDDLVNDVAATQRDGILSGLDEAQLEAARALRGPVCILAGAGTGKTRTITQRIAFGISTGAYAPERVMALTFTTRAAGEMKTRLRQLNVGDVASTTFHAAAWRQLRHFWPQVIGGDTPDIMKGKSQLLSEVSRKVGLRADKGVLRDIAADIEWRKVSNLTLENYAEVVSQRPRIGGVSTEQLMSVHAEFERVKDERRLIDFEDVLLLTAGLLATEEAALMEVRERYRFFVVDEYQDVSPLQHNLLSLWLGDRRDICVVGDASQTIYSFTGASSRYLLEFPSTFPDARVVRLETSYRSTAPIVGVANHIMRDRAGAISLSTTKVAGDPPAIRAYADDVAEARDVASKIVSEMARGTQAKDIAVLYRTNSQSAVLETALAELGVNYQVSGETRFFDMPEVKKAIMSLRGASVSATTDPLFKSVSDVMRSLGWTLEPPAETGSIRSRWEAFNAIVLLADQAPEGTSLRDFSSELLARQEARHEPTMDAVTLSTIHSAKGLEWASVYVVGLAEGSLPIWYATSEEAINEERRVLYVAVTRAENRLSLSWAAGSGSHAATRVQSRFLAETGIGSRGETR</sequence>
<dbReference type="InterPro" id="IPR027417">
    <property type="entry name" value="P-loop_NTPase"/>
</dbReference>
<evidence type="ECO:0000259" key="11">
    <source>
        <dbReference type="PROSITE" id="PS51217"/>
    </source>
</evidence>
<dbReference type="GO" id="GO:0043138">
    <property type="term" value="F:3'-5' DNA helicase activity"/>
    <property type="evidence" value="ECO:0007669"/>
    <property type="project" value="UniProtKB-EC"/>
</dbReference>
<name>A0A6J6DKB3_9ZZZZ</name>
<dbReference type="GO" id="GO:0005829">
    <property type="term" value="C:cytosol"/>
    <property type="evidence" value="ECO:0007669"/>
    <property type="project" value="TreeGrafter"/>
</dbReference>
<dbReference type="GO" id="GO:0005524">
    <property type="term" value="F:ATP binding"/>
    <property type="evidence" value="ECO:0007669"/>
    <property type="project" value="UniProtKB-KW"/>
</dbReference>
<dbReference type="CDD" id="cd18807">
    <property type="entry name" value="SF1_C_UvrD"/>
    <property type="match status" value="1"/>
</dbReference>
<dbReference type="Gene3D" id="1.10.10.160">
    <property type="match status" value="1"/>
</dbReference>
<comment type="similarity">
    <text evidence="1">Belongs to the helicase family. UvrD subfamily.</text>
</comment>
<feature type="domain" description="UvrD-like helicase ATP-binding" evidence="10">
    <location>
        <begin position="20"/>
        <end position="300"/>
    </location>
</feature>
<evidence type="ECO:0000313" key="12">
    <source>
        <dbReference type="EMBL" id="CAB4563776.1"/>
    </source>
</evidence>
<comment type="catalytic activity">
    <reaction evidence="7">
        <text>Couples ATP hydrolysis with the unwinding of duplex DNA by translocating in the 3'-5' direction.</text>
        <dbReference type="EC" id="5.6.2.4"/>
    </reaction>
</comment>
<keyword evidence="6" id="KW-0413">Isomerase</keyword>
<dbReference type="GO" id="GO:0003677">
    <property type="term" value="F:DNA binding"/>
    <property type="evidence" value="ECO:0007669"/>
    <property type="project" value="InterPro"/>
</dbReference>
<dbReference type="PANTHER" id="PTHR11070:SF69">
    <property type="entry name" value="ATP-DEPENDENT DNA HELICASE UVRD2"/>
    <property type="match status" value="1"/>
</dbReference>
<protein>
    <recommendedName>
        <fullName evidence="8">DNA 3'-5' helicase</fullName>
        <ecNumber evidence="8">5.6.2.4</ecNumber>
    </recommendedName>
</protein>
<dbReference type="GO" id="GO:0016787">
    <property type="term" value="F:hydrolase activity"/>
    <property type="evidence" value="ECO:0007669"/>
    <property type="project" value="UniProtKB-KW"/>
</dbReference>
<dbReference type="PROSITE" id="PS51198">
    <property type="entry name" value="UVRD_HELICASE_ATP_BIND"/>
    <property type="match status" value="1"/>
</dbReference>
<evidence type="ECO:0000256" key="2">
    <source>
        <dbReference type="ARBA" id="ARBA00022741"/>
    </source>
</evidence>
<feature type="domain" description="UvrD-like helicase C-terminal" evidence="11">
    <location>
        <begin position="301"/>
        <end position="541"/>
    </location>
</feature>
<evidence type="ECO:0000256" key="5">
    <source>
        <dbReference type="ARBA" id="ARBA00022840"/>
    </source>
</evidence>
<dbReference type="EMBL" id="CAEZTD010000065">
    <property type="protein sequence ID" value="CAB4563776.1"/>
    <property type="molecule type" value="Genomic_DNA"/>
</dbReference>
<evidence type="ECO:0000256" key="1">
    <source>
        <dbReference type="ARBA" id="ARBA00009922"/>
    </source>
</evidence>
<evidence type="ECO:0000256" key="7">
    <source>
        <dbReference type="ARBA" id="ARBA00034617"/>
    </source>
</evidence>
<dbReference type="CDD" id="cd17932">
    <property type="entry name" value="DEXQc_UvrD"/>
    <property type="match status" value="1"/>
</dbReference>
<dbReference type="InterPro" id="IPR014017">
    <property type="entry name" value="DNA_helicase_UvrD-like_C"/>
</dbReference>